<keyword evidence="1" id="KW-0472">Membrane</keyword>
<protein>
    <submittedName>
        <fullName evidence="2">Uncharacterized protein</fullName>
    </submittedName>
</protein>
<keyword evidence="1" id="KW-0812">Transmembrane</keyword>
<keyword evidence="1" id="KW-1133">Transmembrane helix</keyword>
<gene>
    <name evidence="2" type="ORF">PUNSTDRAFT_47012</name>
</gene>
<dbReference type="AlphaFoldDB" id="R7S4L3"/>
<evidence type="ECO:0000313" key="3">
    <source>
        <dbReference type="Proteomes" id="UP000054196"/>
    </source>
</evidence>
<dbReference type="EMBL" id="JH687551">
    <property type="protein sequence ID" value="EIN05173.1"/>
    <property type="molecule type" value="Genomic_DNA"/>
</dbReference>
<dbReference type="KEGG" id="psq:PUNSTDRAFT_47012"/>
<dbReference type="RefSeq" id="XP_007387576.1">
    <property type="nucleotide sequence ID" value="XM_007387514.1"/>
</dbReference>
<evidence type="ECO:0000256" key="1">
    <source>
        <dbReference type="SAM" id="Phobius"/>
    </source>
</evidence>
<evidence type="ECO:0000313" key="2">
    <source>
        <dbReference type="EMBL" id="EIN05173.1"/>
    </source>
</evidence>
<feature type="transmembrane region" description="Helical" evidence="1">
    <location>
        <begin position="88"/>
        <end position="106"/>
    </location>
</feature>
<name>R7S4L3_PUNST</name>
<organism evidence="2 3">
    <name type="scientific">Punctularia strigosozonata (strain HHB-11173)</name>
    <name type="common">White-rot fungus</name>
    <dbReference type="NCBI Taxonomy" id="741275"/>
    <lineage>
        <taxon>Eukaryota</taxon>
        <taxon>Fungi</taxon>
        <taxon>Dikarya</taxon>
        <taxon>Basidiomycota</taxon>
        <taxon>Agaricomycotina</taxon>
        <taxon>Agaricomycetes</taxon>
        <taxon>Corticiales</taxon>
        <taxon>Punctulariaceae</taxon>
        <taxon>Punctularia</taxon>
    </lineage>
</organism>
<reference evidence="3" key="1">
    <citation type="journal article" date="2012" name="Science">
        <title>The Paleozoic origin of enzymatic lignin decomposition reconstructed from 31 fungal genomes.</title>
        <authorList>
            <person name="Floudas D."/>
            <person name="Binder M."/>
            <person name="Riley R."/>
            <person name="Barry K."/>
            <person name="Blanchette R.A."/>
            <person name="Henrissat B."/>
            <person name="Martinez A.T."/>
            <person name="Otillar R."/>
            <person name="Spatafora J.W."/>
            <person name="Yadav J.S."/>
            <person name="Aerts A."/>
            <person name="Benoit I."/>
            <person name="Boyd A."/>
            <person name="Carlson A."/>
            <person name="Copeland A."/>
            <person name="Coutinho P.M."/>
            <person name="de Vries R.P."/>
            <person name="Ferreira P."/>
            <person name="Findley K."/>
            <person name="Foster B."/>
            <person name="Gaskell J."/>
            <person name="Glotzer D."/>
            <person name="Gorecki P."/>
            <person name="Heitman J."/>
            <person name="Hesse C."/>
            <person name="Hori C."/>
            <person name="Igarashi K."/>
            <person name="Jurgens J.A."/>
            <person name="Kallen N."/>
            <person name="Kersten P."/>
            <person name="Kohler A."/>
            <person name="Kuees U."/>
            <person name="Kumar T.K.A."/>
            <person name="Kuo A."/>
            <person name="LaButti K."/>
            <person name="Larrondo L.F."/>
            <person name="Lindquist E."/>
            <person name="Ling A."/>
            <person name="Lombard V."/>
            <person name="Lucas S."/>
            <person name="Lundell T."/>
            <person name="Martin R."/>
            <person name="McLaughlin D.J."/>
            <person name="Morgenstern I."/>
            <person name="Morin E."/>
            <person name="Murat C."/>
            <person name="Nagy L.G."/>
            <person name="Nolan M."/>
            <person name="Ohm R.A."/>
            <person name="Patyshakuliyeva A."/>
            <person name="Rokas A."/>
            <person name="Ruiz-Duenas F.J."/>
            <person name="Sabat G."/>
            <person name="Salamov A."/>
            <person name="Samejima M."/>
            <person name="Schmutz J."/>
            <person name="Slot J.C."/>
            <person name="St John F."/>
            <person name="Stenlid J."/>
            <person name="Sun H."/>
            <person name="Sun S."/>
            <person name="Syed K."/>
            <person name="Tsang A."/>
            <person name="Wiebenga A."/>
            <person name="Young D."/>
            <person name="Pisabarro A."/>
            <person name="Eastwood D.C."/>
            <person name="Martin F."/>
            <person name="Cullen D."/>
            <person name="Grigoriev I.V."/>
            <person name="Hibbett D.S."/>
        </authorList>
    </citation>
    <scope>NUCLEOTIDE SEQUENCE [LARGE SCALE GENOMIC DNA]</scope>
    <source>
        <strain evidence="3">HHB-11173 SS5</strain>
    </source>
</reference>
<feature type="transmembrane region" description="Helical" evidence="1">
    <location>
        <begin position="126"/>
        <end position="148"/>
    </location>
</feature>
<accession>R7S4L3</accession>
<dbReference type="GeneID" id="18882837"/>
<keyword evidence="3" id="KW-1185">Reference proteome</keyword>
<dbReference type="Proteomes" id="UP000054196">
    <property type="component" value="Unassembled WGS sequence"/>
</dbReference>
<feature type="transmembrane region" description="Helical" evidence="1">
    <location>
        <begin position="169"/>
        <end position="188"/>
    </location>
</feature>
<dbReference type="OrthoDB" id="3349377at2759"/>
<dbReference type="HOGENOM" id="CLU_035509_15_0_1"/>
<feature type="transmembrane region" description="Helical" evidence="1">
    <location>
        <begin position="200"/>
        <end position="220"/>
    </location>
</feature>
<sequence length="275" mass="31494">MVPHCRRSEVHQLSDESADGIISGTRVQNKRWSLGKTLFIWSRYYSLASSIGTAFHRRHKARLNIAFRCFRLILELRLWAMYGSTKKVATFFCLLTAMEAVGYGVIFSKHPMGLTYADVRHGHLIAYGWTIGVSVDSILLGFTLYKTFQHSREGRMEGGLMQLLTRDQTLFFFPILGIFVTNQVIWLVNHTTINEVATGYAVGLSAVLAHRLMISVRVSYYSKTECSNISGMLPSIRFEHGHETTRTRLTNFEEQQVRTRRDIVEMDQFNDQQGV</sequence>
<proteinExistence type="predicted"/>